<keyword evidence="2" id="KW-0547">Nucleotide-binding</keyword>
<sequence length="318" mass="35477">MVLKGESAVLETTNLKKVFKKNVAVSDVNLYLDKGESVGLLGPNGAGKSTAISMISSLVKPSAGDVTWHGKSVVKDPNVIRMHLGVVPQDIALYKELTAVENLRFFGRIYGLRGKELESQMANVLEIVGLTERKNELVKHYSGGMQRRVNIAVALLHEPEIIIMDEPTVGIDPQSRNYILEMVQKLNEEQGMTVLYTSHYMEEVERLCDRIYIMDDGKVIASGTKQELTSILSSEETIWIELDRSYPALAAELNEMDGVLRVTESDKGIKLITPKNSRLLGRIFQAAERQQAQITSLNVQVPTLEDVFLHLTGRKLRD</sequence>
<dbReference type="EMBL" id="CP046956">
    <property type="protein sequence ID" value="QTN01421.1"/>
    <property type="molecule type" value="Genomic_DNA"/>
</dbReference>
<dbReference type="Pfam" id="PF13732">
    <property type="entry name" value="DrrA1-3_C"/>
    <property type="match status" value="1"/>
</dbReference>
<dbReference type="InterPro" id="IPR027417">
    <property type="entry name" value="P-loop_NTPase"/>
</dbReference>
<gene>
    <name evidence="5" type="ORF">ERJ70_07005</name>
</gene>
<proteinExistence type="predicted"/>
<dbReference type="PROSITE" id="PS50893">
    <property type="entry name" value="ABC_TRANSPORTER_2"/>
    <property type="match status" value="1"/>
</dbReference>
<dbReference type="SUPFAM" id="SSF52540">
    <property type="entry name" value="P-loop containing nucleoside triphosphate hydrolases"/>
    <property type="match status" value="1"/>
</dbReference>
<feature type="domain" description="ABC transporter" evidence="4">
    <location>
        <begin position="10"/>
        <end position="241"/>
    </location>
</feature>
<evidence type="ECO:0000313" key="5">
    <source>
        <dbReference type="EMBL" id="QTN01421.1"/>
    </source>
</evidence>
<dbReference type="Proteomes" id="UP000665043">
    <property type="component" value="Chromosome"/>
</dbReference>
<evidence type="ECO:0000259" key="4">
    <source>
        <dbReference type="PROSITE" id="PS50893"/>
    </source>
</evidence>
<name>A0ABX7W012_9BACI</name>
<dbReference type="PANTHER" id="PTHR43582:SF2">
    <property type="entry name" value="LINEARMYCIN RESISTANCE ATP-BINDING PROTEIN LNRL"/>
    <property type="match status" value="1"/>
</dbReference>
<dbReference type="InterPro" id="IPR003439">
    <property type="entry name" value="ABC_transporter-like_ATP-bd"/>
</dbReference>
<dbReference type="Pfam" id="PF00005">
    <property type="entry name" value="ABC_tran"/>
    <property type="match status" value="1"/>
</dbReference>
<keyword evidence="6" id="KW-1185">Reference proteome</keyword>
<evidence type="ECO:0000256" key="1">
    <source>
        <dbReference type="ARBA" id="ARBA00022448"/>
    </source>
</evidence>
<dbReference type="PROSITE" id="PS00211">
    <property type="entry name" value="ABC_TRANSPORTER_1"/>
    <property type="match status" value="1"/>
</dbReference>
<dbReference type="GO" id="GO:0005524">
    <property type="term" value="F:ATP binding"/>
    <property type="evidence" value="ECO:0007669"/>
    <property type="project" value="UniProtKB-KW"/>
</dbReference>
<reference evidence="5 6" key="1">
    <citation type="submission" date="2019-12" db="EMBL/GenBank/DDBJ databases">
        <title>The whole genome sequencing of a strain isolated from a Mars analog, Dalangtan Playa.</title>
        <authorList>
            <person name="Huang T."/>
        </authorList>
    </citation>
    <scope>NUCLEOTIDE SEQUENCE [LARGE SCALE GENOMIC DNA]</scope>
    <source>
        <strain evidence="5 6">DP4-553-S</strain>
    </source>
</reference>
<organism evidence="5 6">
    <name type="scientific">Sediminibacillus dalangtanensis</name>
    <dbReference type="NCBI Taxonomy" id="2729421"/>
    <lineage>
        <taxon>Bacteria</taxon>
        <taxon>Bacillati</taxon>
        <taxon>Bacillota</taxon>
        <taxon>Bacilli</taxon>
        <taxon>Bacillales</taxon>
        <taxon>Bacillaceae</taxon>
        <taxon>Sediminibacillus</taxon>
    </lineage>
</organism>
<dbReference type="InterPro" id="IPR025302">
    <property type="entry name" value="DrrA1/2-like_C"/>
</dbReference>
<protein>
    <submittedName>
        <fullName evidence="5">ATP-binding cassette domain-containing protein</fullName>
    </submittedName>
</protein>
<keyword evidence="1" id="KW-0813">Transport</keyword>
<dbReference type="Gene3D" id="3.40.50.300">
    <property type="entry name" value="P-loop containing nucleotide triphosphate hydrolases"/>
    <property type="match status" value="1"/>
</dbReference>
<evidence type="ECO:0000256" key="3">
    <source>
        <dbReference type="ARBA" id="ARBA00022840"/>
    </source>
</evidence>
<accession>A0ABX7W012</accession>
<dbReference type="InterPro" id="IPR003593">
    <property type="entry name" value="AAA+_ATPase"/>
</dbReference>
<evidence type="ECO:0000313" key="6">
    <source>
        <dbReference type="Proteomes" id="UP000665043"/>
    </source>
</evidence>
<dbReference type="SMART" id="SM00382">
    <property type="entry name" value="AAA"/>
    <property type="match status" value="1"/>
</dbReference>
<keyword evidence="3 5" id="KW-0067">ATP-binding</keyword>
<evidence type="ECO:0000256" key="2">
    <source>
        <dbReference type="ARBA" id="ARBA00022741"/>
    </source>
</evidence>
<dbReference type="InterPro" id="IPR017871">
    <property type="entry name" value="ABC_transporter-like_CS"/>
</dbReference>
<dbReference type="PANTHER" id="PTHR43582">
    <property type="entry name" value="LINEARMYCIN RESISTANCE ATP-BINDING PROTEIN LNRL"/>
    <property type="match status" value="1"/>
</dbReference>